<evidence type="ECO:0000313" key="1">
    <source>
        <dbReference type="EMBL" id="KAH0469532.1"/>
    </source>
</evidence>
<dbReference type="Proteomes" id="UP000775213">
    <property type="component" value="Unassembled WGS sequence"/>
</dbReference>
<gene>
    <name evidence="1" type="ORF">IEQ34_001090</name>
</gene>
<accession>A0AAV7HPH5</accession>
<sequence length="90" mass="10158">MFCLWKDGRKRRRKPVTIAVKSRASIPSVTSSAVDDRPKPEAPLLVLHGQPHRLICSAVSMTWKNNKIFWNEKKQTMLHCGICPLVSSAC</sequence>
<comment type="caution">
    <text evidence="1">The sequence shown here is derived from an EMBL/GenBank/DDBJ whole genome shotgun (WGS) entry which is preliminary data.</text>
</comment>
<reference evidence="1 2" key="1">
    <citation type="journal article" date="2021" name="Hortic Res">
        <title>Chromosome-scale assembly of the Dendrobium chrysotoxum genome enhances the understanding of orchid evolution.</title>
        <authorList>
            <person name="Zhang Y."/>
            <person name="Zhang G.Q."/>
            <person name="Zhang D."/>
            <person name="Liu X.D."/>
            <person name="Xu X.Y."/>
            <person name="Sun W.H."/>
            <person name="Yu X."/>
            <person name="Zhu X."/>
            <person name="Wang Z.W."/>
            <person name="Zhao X."/>
            <person name="Zhong W.Y."/>
            <person name="Chen H."/>
            <person name="Yin W.L."/>
            <person name="Huang T."/>
            <person name="Niu S.C."/>
            <person name="Liu Z.J."/>
        </authorList>
    </citation>
    <scope>NUCLEOTIDE SEQUENCE [LARGE SCALE GENOMIC DNA]</scope>
    <source>
        <strain evidence="1">Lindl</strain>
    </source>
</reference>
<dbReference type="AlphaFoldDB" id="A0AAV7HPH5"/>
<keyword evidence="2" id="KW-1185">Reference proteome</keyword>
<proteinExistence type="predicted"/>
<dbReference type="EMBL" id="JAGFBR010000002">
    <property type="protein sequence ID" value="KAH0469532.1"/>
    <property type="molecule type" value="Genomic_DNA"/>
</dbReference>
<protein>
    <submittedName>
        <fullName evidence="1">Uncharacterized protein</fullName>
    </submittedName>
</protein>
<organism evidence="1 2">
    <name type="scientific">Dendrobium chrysotoxum</name>
    <name type="common">Orchid</name>
    <dbReference type="NCBI Taxonomy" id="161865"/>
    <lineage>
        <taxon>Eukaryota</taxon>
        <taxon>Viridiplantae</taxon>
        <taxon>Streptophyta</taxon>
        <taxon>Embryophyta</taxon>
        <taxon>Tracheophyta</taxon>
        <taxon>Spermatophyta</taxon>
        <taxon>Magnoliopsida</taxon>
        <taxon>Liliopsida</taxon>
        <taxon>Asparagales</taxon>
        <taxon>Orchidaceae</taxon>
        <taxon>Epidendroideae</taxon>
        <taxon>Malaxideae</taxon>
        <taxon>Dendrobiinae</taxon>
        <taxon>Dendrobium</taxon>
    </lineage>
</organism>
<name>A0AAV7HPH5_DENCH</name>
<evidence type="ECO:0000313" key="2">
    <source>
        <dbReference type="Proteomes" id="UP000775213"/>
    </source>
</evidence>